<dbReference type="Pfam" id="PF02348">
    <property type="entry name" value="CTP_transf_3"/>
    <property type="match status" value="1"/>
</dbReference>
<dbReference type="AlphaFoldDB" id="A0A2H0XVE2"/>
<dbReference type="SUPFAM" id="SSF53448">
    <property type="entry name" value="Nucleotide-diphospho-sugar transferases"/>
    <property type="match status" value="1"/>
</dbReference>
<dbReference type="InterPro" id="IPR029044">
    <property type="entry name" value="Nucleotide-diphossugar_trans"/>
</dbReference>
<dbReference type="PANTHER" id="PTHR21485:SF6">
    <property type="entry name" value="N-ACYLNEURAMINATE CYTIDYLYLTRANSFERASE-RELATED"/>
    <property type="match status" value="1"/>
</dbReference>
<accession>A0A2H0XVE2</accession>
<dbReference type="EMBL" id="PEYM01000111">
    <property type="protein sequence ID" value="PIS28917.1"/>
    <property type="molecule type" value="Genomic_DNA"/>
</dbReference>
<dbReference type="CDD" id="cd02513">
    <property type="entry name" value="CMP-NeuAc_Synthase"/>
    <property type="match status" value="1"/>
</dbReference>
<protein>
    <submittedName>
        <fullName evidence="1">Pseudaminic acid cytidylyltransferase</fullName>
    </submittedName>
</protein>
<dbReference type="Gene3D" id="3.90.550.10">
    <property type="entry name" value="Spore Coat Polysaccharide Biosynthesis Protein SpsA, Chain A"/>
    <property type="match status" value="1"/>
</dbReference>
<sequence>MKNIAIIPARGGSKRIPKKNIRSFYGFPVIMYSIEAALNSGCFSEVMVSTDDDEIAEVARRFGARVPFKRSALNSNDQASTADVLLEVISQYKDAGKVWDFFCCLYPAAPLITPQKIKKGYQLMIESGADSLIPVVKFSYPIQRALSVEKGRLFRVEPKYSESRSQDLPARYHDAGQFYWAKTSSFLTEKQLLMKNTVPMEVLETEVQDIDNEMDWQIAELKYQLMMRNK</sequence>
<dbReference type="NCBIfam" id="TIGR03584">
    <property type="entry name" value="PseF"/>
    <property type="match status" value="1"/>
</dbReference>
<dbReference type="InterPro" id="IPR003329">
    <property type="entry name" value="Cytidylyl_trans"/>
</dbReference>
<evidence type="ECO:0000313" key="2">
    <source>
        <dbReference type="Proteomes" id="UP000231343"/>
    </source>
</evidence>
<dbReference type="InterPro" id="IPR020039">
    <property type="entry name" value="PseF"/>
</dbReference>
<dbReference type="PANTHER" id="PTHR21485">
    <property type="entry name" value="HAD SUPERFAMILY MEMBERS CMAS AND KDSC"/>
    <property type="match status" value="1"/>
</dbReference>
<dbReference type="Proteomes" id="UP000231343">
    <property type="component" value="Unassembled WGS sequence"/>
</dbReference>
<reference evidence="1 2" key="1">
    <citation type="submission" date="2017-09" db="EMBL/GenBank/DDBJ databases">
        <title>Depth-based differentiation of microbial function through sediment-hosted aquifers and enrichment of novel symbionts in the deep terrestrial subsurface.</title>
        <authorList>
            <person name="Probst A.J."/>
            <person name="Ladd B."/>
            <person name="Jarett J.K."/>
            <person name="Geller-Mcgrath D.E."/>
            <person name="Sieber C.M."/>
            <person name="Emerson J.B."/>
            <person name="Anantharaman K."/>
            <person name="Thomas B.C."/>
            <person name="Malmstrom R."/>
            <person name="Stieglmeier M."/>
            <person name="Klingl A."/>
            <person name="Woyke T."/>
            <person name="Ryan C.M."/>
            <person name="Banfield J.F."/>
        </authorList>
    </citation>
    <scope>NUCLEOTIDE SEQUENCE [LARGE SCALE GENOMIC DNA]</scope>
    <source>
        <strain evidence="1">CG08_land_8_20_14_0_20_45_16</strain>
    </source>
</reference>
<name>A0A2H0XVE2_UNCSA</name>
<evidence type="ECO:0000313" key="1">
    <source>
        <dbReference type="EMBL" id="PIS28917.1"/>
    </source>
</evidence>
<keyword evidence="1" id="KW-0808">Transferase</keyword>
<proteinExistence type="predicted"/>
<comment type="caution">
    <text evidence="1">The sequence shown here is derived from an EMBL/GenBank/DDBJ whole genome shotgun (WGS) entry which is preliminary data.</text>
</comment>
<dbReference type="GO" id="GO:0008781">
    <property type="term" value="F:N-acylneuraminate cytidylyltransferase activity"/>
    <property type="evidence" value="ECO:0007669"/>
    <property type="project" value="TreeGrafter"/>
</dbReference>
<gene>
    <name evidence="1" type="primary">pseF</name>
    <name evidence="1" type="ORF">COT42_06685</name>
</gene>
<dbReference type="InterPro" id="IPR050793">
    <property type="entry name" value="CMP-NeuNAc_synthase"/>
</dbReference>
<keyword evidence="1" id="KW-0548">Nucleotidyltransferase</keyword>
<organism evidence="1 2">
    <name type="scientific">Candidatus Saganbacteria bacterium CG08_land_8_20_14_0_20_45_16</name>
    <dbReference type="NCBI Taxonomy" id="2014293"/>
    <lineage>
        <taxon>Bacteria</taxon>
        <taxon>Bacillati</taxon>
        <taxon>Saganbacteria</taxon>
    </lineage>
</organism>